<feature type="transmembrane region" description="Helical" evidence="7">
    <location>
        <begin position="131"/>
        <end position="152"/>
    </location>
</feature>
<evidence type="ECO:0000256" key="1">
    <source>
        <dbReference type="ARBA" id="ARBA00004651"/>
    </source>
</evidence>
<feature type="transmembrane region" description="Helical" evidence="7">
    <location>
        <begin position="32"/>
        <end position="54"/>
    </location>
</feature>
<keyword evidence="11" id="KW-1185">Reference proteome</keyword>
<dbReference type="Pfam" id="PF19300">
    <property type="entry name" value="BPD_transp_1_N"/>
    <property type="match status" value="1"/>
</dbReference>
<dbReference type="Proteomes" id="UP000262882">
    <property type="component" value="Unassembled WGS sequence"/>
</dbReference>
<dbReference type="InterPro" id="IPR000515">
    <property type="entry name" value="MetI-like"/>
</dbReference>
<name>A0A372GQC5_9ACTN</name>
<evidence type="ECO:0000256" key="7">
    <source>
        <dbReference type="RuleBase" id="RU363032"/>
    </source>
</evidence>
<sequence>MTNAEKTDGRQTDGRRRGALPRRRRSPISVAFVVRRFLATVVLCLAVTFVVFLLSNVIPADPASANLGDAARSDPEAVAAFRAKYHLDDGLLTQYGEFLQRLAHGDLGTSIQTQQPVLSDLADRAPATAELAIAAVFMAVLVGVPLGMVSALKRDRPADHLLRTVSLTGMSVPAFWLGLLALQLFYYRLGWVPGGGRLPVGGEPPPSVTGMYTLDALLTGRLGTFTDAVHHLILPALILATPGIALLTRFTRAAVLDVISEDYVRAATAKGLKRSTVLRRYVLRGATPLVITVSGLALANVFVASVLVEQVFSWSGLGSYAYQSAVRLDFPAVMGACLCITLVYVTINLVVDVLYGVVDPRIRVGS</sequence>
<dbReference type="PANTHER" id="PTHR43163:SF6">
    <property type="entry name" value="DIPEPTIDE TRANSPORT SYSTEM PERMEASE PROTEIN DPPB-RELATED"/>
    <property type="match status" value="1"/>
</dbReference>
<feature type="compositionally biased region" description="Basic and acidic residues" evidence="8">
    <location>
        <begin position="1"/>
        <end position="16"/>
    </location>
</feature>
<feature type="region of interest" description="Disordered" evidence="8">
    <location>
        <begin position="1"/>
        <end position="21"/>
    </location>
</feature>
<keyword evidence="2 7" id="KW-0813">Transport</keyword>
<dbReference type="Pfam" id="PF00528">
    <property type="entry name" value="BPD_transp_1"/>
    <property type="match status" value="1"/>
</dbReference>
<keyword evidence="4 7" id="KW-0812">Transmembrane</keyword>
<evidence type="ECO:0000256" key="4">
    <source>
        <dbReference type="ARBA" id="ARBA00022692"/>
    </source>
</evidence>
<organism evidence="10 11">
    <name type="scientific">Actinomadura spongiicola</name>
    <dbReference type="NCBI Taxonomy" id="2303421"/>
    <lineage>
        <taxon>Bacteria</taxon>
        <taxon>Bacillati</taxon>
        <taxon>Actinomycetota</taxon>
        <taxon>Actinomycetes</taxon>
        <taxon>Streptosporangiales</taxon>
        <taxon>Thermomonosporaceae</taxon>
        <taxon>Actinomadura</taxon>
    </lineage>
</organism>
<keyword evidence="3" id="KW-1003">Cell membrane</keyword>
<keyword evidence="5 7" id="KW-1133">Transmembrane helix</keyword>
<dbReference type="InterPro" id="IPR045621">
    <property type="entry name" value="BPD_transp_1_N"/>
</dbReference>
<dbReference type="GO" id="GO:0071916">
    <property type="term" value="F:dipeptide transmembrane transporter activity"/>
    <property type="evidence" value="ECO:0007669"/>
    <property type="project" value="TreeGrafter"/>
</dbReference>
<evidence type="ECO:0000313" key="10">
    <source>
        <dbReference type="EMBL" id="RFS87362.1"/>
    </source>
</evidence>
<dbReference type="Gene3D" id="1.10.3720.10">
    <property type="entry name" value="MetI-like"/>
    <property type="match status" value="1"/>
</dbReference>
<keyword evidence="6 7" id="KW-0472">Membrane</keyword>
<feature type="domain" description="ABC transmembrane type-1" evidence="9">
    <location>
        <begin position="125"/>
        <end position="355"/>
    </location>
</feature>
<dbReference type="OrthoDB" id="9778910at2"/>
<comment type="subcellular location">
    <subcellularLocation>
        <location evidence="1 7">Cell membrane</location>
        <topology evidence="1 7">Multi-pass membrane protein</topology>
    </subcellularLocation>
</comment>
<dbReference type="EMBL" id="QVNQ01000001">
    <property type="protein sequence ID" value="RFS87362.1"/>
    <property type="molecule type" value="Genomic_DNA"/>
</dbReference>
<evidence type="ECO:0000259" key="9">
    <source>
        <dbReference type="PROSITE" id="PS50928"/>
    </source>
</evidence>
<protein>
    <submittedName>
        <fullName evidence="10">ABC transporter permease</fullName>
    </submittedName>
</protein>
<evidence type="ECO:0000256" key="5">
    <source>
        <dbReference type="ARBA" id="ARBA00022989"/>
    </source>
</evidence>
<comment type="caution">
    <text evidence="10">The sequence shown here is derived from an EMBL/GenBank/DDBJ whole genome shotgun (WGS) entry which is preliminary data.</text>
</comment>
<dbReference type="AlphaFoldDB" id="A0A372GQC5"/>
<dbReference type="PANTHER" id="PTHR43163">
    <property type="entry name" value="DIPEPTIDE TRANSPORT SYSTEM PERMEASE PROTEIN DPPB-RELATED"/>
    <property type="match status" value="1"/>
</dbReference>
<feature type="transmembrane region" description="Helical" evidence="7">
    <location>
        <begin position="164"/>
        <end position="186"/>
    </location>
</feature>
<reference evidence="10 11" key="1">
    <citation type="submission" date="2018-08" db="EMBL/GenBank/DDBJ databases">
        <title>Actinomadura spongicola sp. nov., isolated from marine sponge Leucetta chagosensis.</title>
        <authorList>
            <person name="Li L."/>
            <person name="Lin H.W."/>
        </authorList>
    </citation>
    <scope>NUCLEOTIDE SEQUENCE [LARGE SCALE GENOMIC DNA]</scope>
    <source>
        <strain evidence="10 11">LHW52907</strain>
    </source>
</reference>
<dbReference type="CDD" id="cd06261">
    <property type="entry name" value="TM_PBP2"/>
    <property type="match status" value="1"/>
</dbReference>
<evidence type="ECO:0000313" key="11">
    <source>
        <dbReference type="Proteomes" id="UP000262882"/>
    </source>
</evidence>
<feature type="transmembrane region" description="Helical" evidence="7">
    <location>
        <begin position="289"/>
        <end position="312"/>
    </location>
</feature>
<feature type="transmembrane region" description="Helical" evidence="7">
    <location>
        <begin position="228"/>
        <end position="247"/>
    </location>
</feature>
<dbReference type="SUPFAM" id="SSF161098">
    <property type="entry name" value="MetI-like"/>
    <property type="match status" value="1"/>
</dbReference>
<feature type="transmembrane region" description="Helical" evidence="7">
    <location>
        <begin position="332"/>
        <end position="358"/>
    </location>
</feature>
<dbReference type="GO" id="GO:0005886">
    <property type="term" value="C:plasma membrane"/>
    <property type="evidence" value="ECO:0007669"/>
    <property type="project" value="UniProtKB-SubCell"/>
</dbReference>
<evidence type="ECO:0000256" key="8">
    <source>
        <dbReference type="SAM" id="MobiDB-lite"/>
    </source>
</evidence>
<evidence type="ECO:0000256" key="2">
    <source>
        <dbReference type="ARBA" id="ARBA00022448"/>
    </source>
</evidence>
<proteinExistence type="inferred from homology"/>
<dbReference type="InterPro" id="IPR035906">
    <property type="entry name" value="MetI-like_sf"/>
</dbReference>
<accession>A0A372GQC5</accession>
<dbReference type="RefSeq" id="WP_117397810.1">
    <property type="nucleotide sequence ID" value="NZ_QVNQ01000001.1"/>
</dbReference>
<evidence type="ECO:0000256" key="3">
    <source>
        <dbReference type="ARBA" id="ARBA00022475"/>
    </source>
</evidence>
<gene>
    <name evidence="10" type="ORF">D0T12_03790</name>
</gene>
<comment type="similarity">
    <text evidence="7">Belongs to the binding-protein-dependent transport system permease family.</text>
</comment>
<evidence type="ECO:0000256" key="6">
    <source>
        <dbReference type="ARBA" id="ARBA00023136"/>
    </source>
</evidence>
<dbReference type="PROSITE" id="PS50928">
    <property type="entry name" value="ABC_TM1"/>
    <property type="match status" value="1"/>
</dbReference>